<evidence type="ECO:0000256" key="1">
    <source>
        <dbReference type="SAM" id="Phobius"/>
    </source>
</evidence>
<dbReference type="Proteomes" id="UP001219525">
    <property type="component" value="Unassembled WGS sequence"/>
</dbReference>
<accession>A0AAD7E3D9</accession>
<protein>
    <recommendedName>
        <fullName evidence="2">DUF7730 domain-containing protein</fullName>
    </recommendedName>
</protein>
<organism evidence="3 4">
    <name type="scientific">Mycena pura</name>
    <dbReference type="NCBI Taxonomy" id="153505"/>
    <lineage>
        <taxon>Eukaryota</taxon>
        <taxon>Fungi</taxon>
        <taxon>Dikarya</taxon>
        <taxon>Basidiomycota</taxon>
        <taxon>Agaricomycotina</taxon>
        <taxon>Agaricomycetes</taxon>
        <taxon>Agaricomycetidae</taxon>
        <taxon>Agaricales</taxon>
        <taxon>Marasmiineae</taxon>
        <taxon>Mycenaceae</taxon>
        <taxon>Mycena</taxon>
    </lineage>
</organism>
<dbReference type="PANTHER" id="PTHR38790">
    <property type="entry name" value="2EXR DOMAIN-CONTAINING PROTEIN-RELATED"/>
    <property type="match status" value="1"/>
</dbReference>
<dbReference type="Pfam" id="PF24864">
    <property type="entry name" value="DUF7730"/>
    <property type="match status" value="1"/>
</dbReference>
<keyword evidence="1" id="KW-1133">Transmembrane helix</keyword>
<evidence type="ECO:0000313" key="3">
    <source>
        <dbReference type="EMBL" id="KAJ7226678.1"/>
    </source>
</evidence>
<dbReference type="AlphaFoldDB" id="A0AAD7E3D9"/>
<sequence>MTDEDRPLSCGERKALVFFMGVILGLFVAVIIGNSLRLASLCCRKRCPPPLPNRCIDIQQSEIRSPSPACRLLHLPAELREIIFTMALGGLAIFIGWESEPETKRERFRARCMSIYHEPDNPRDVYMASQTDKIALPLLLTCRQIYLEALPTLYQHNTFYVPLRIFELAMLRGLGPHSLPLIRDVHIITHHLLVAGRQVSHSISNNASDDADLSPKTLETACRLMQQRMRLDRLTVQLEALERCAILVAPVLHNTGGMSTELSRSGKFRHHPLLNVRGLHDFRLALEPGCLPDPYRIWARTRMEQEFRAFMIGPGADEKFDAFLARQGRATRGIKPAPSRSISETWPLRFIRNRG</sequence>
<feature type="domain" description="DUF7730" evidence="2">
    <location>
        <begin position="68"/>
        <end position="238"/>
    </location>
</feature>
<keyword evidence="4" id="KW-1185">Reference proteome</keyword>
<reference evidence="3" key="1">
    <citation type="submission" date="2023-03" db="EMBL/GenBank/DDBJ databases">
        <title>Massive genome expansion in bonnet fungi (Mycena s.s.) driven by repeated elements and novel gene families across ecological guilds.</title>
        <authorList>
            <consortium name="Lawrence Berkeley National Laboratory"/>
            <person name="Harder C.B."/>
            <person name="Miyauchi S."/>
            <person name="Viragh M."/>
            <person name="Kuo A."/>
            <person name="Thoen E."/>
            <person name="Andreopoulos B."/>
            <person name="Lu D."/>
            <person name="Skrede I."/>
            <person name="Drula E."/>
            <person name="Henrissat B."/>
            <person name="Morin E."/>
            <person name="Kohler A."/>
            <person name="Barry K."/>
            <person name="LaButti K."/>
            <person name="Morin E."/>
            <person name="Salamov A."/>
            <person name="Lipzen A."/>
            <person name="Mereny Z."/>
            <person name="Hegedus B."/>
            <person name="Baldrian P."/>
            <person name="Stursova M."/>
            <person name="Weitz H."/>
            <person name="Taylor A."/>
            <person name="Grigoriev I.V."/>
            <person name="Nagy L.G."/>
            <person name="Martin F."/>
            <person name="Kauserud H."/>
        </authorList>
    </citation>
    <scope>NUCLEOTIDE SEQUENCE</scope>
    <source>
        <strain evidence="3">9144</strain>
    </source>
</reference>
<keyword evidence="1" id="KW-0812">Transmembrane</keyword>
<gene>
    <name evidence="3" type="ORF">GGX14DRAFT_626707</name>
</gene>
<comment type="caution">
    <text evidence="3">The sequence shown here is derived from an EMBL/GenBank/DDBJ whole genome shotgun (WGS) entry which is preliminary data.</text>
</comment>
<dbReference type="InterPro" id="IPR056632">
    <property type="entry name" value="DUF7730"/>
</dbReference>
<evidence type="ECO:0000259" key="2">
    <source>
        <dbReference type="Pfam" id="PF24864"/>
    </source>
</evidence>
<evidence type="ECO:0000313" key="4">
    <source>
        <dbReference type="Proteomes" id="UP001219525"/>
    </source>
</evidence>
<proteinExistence type="predicted"/>
<keyword evidence="1" id="KW-0472">Membrane</keyword>
<name>A0AAD7E3D9_9AGAR</name>
<feature type="transmembrane region" description="Helical" evidence="1">
    <location>
        <begin position="15"/>
        <end position="36"/>
    </location>
</feature>
<dbReference type="EMBL" id="JARJCW010000003">
    <property type="protein sequence ID" value="KAJ7226678.1"/>
    <property type="molecule type" value="Genomic_DNA"/>
</dbReference>